<dbReference type="GO" id="GO:0007165">
    <property type="term" value="P:signal transduction"/>
    <property type="evidence" value="ECO:0007669"/>
    <property type="project" value="UniProtKB-KW"/>
</dbReference>
<gene>
    <name evidence="7" type="ORF">JIN87_14980</name>
</gene>
<evidence type="ECO:0000256" key="1">
    <source>
        <dbReference type="ARBA" id="ARBA00022481"/>
    </source>
</evidence>
<keyword evidence="5" id="KW-0472">Membrane</keyword>
<reference evidence="7" key="1">
    <citation type="submission" date="2021-01" db="EMBL/GenBank/DDBJ databases">
        <title>Modified the classification status of verrucomicrobia.</title>
        <authorList>
            <person name="Feng X."/>
        </authorList>
    </citation>
    <scope>NUCLEOTIDE SEQUENCE</scope>
    <source>
        <strain evidence="7">KCTC 13126</strain>
    </source>
</reference>
<dbReference type="PROSITE" id="PS50111">
    <property type="entry name" value="CHEMOTAXIS_TRANSDUC_2"/>
    <property type="match status" value="1"/>
</dbReference>
<evidence type="ECO:0000313" key="7">
    <source>
        <dbReference type="EMBL" id="MBK1878181.1"/>
    </source>
</evidence>
<comment type="caution">
    <text evidence="7">The sequence shown here is derived from an EMBL/GenBank/DDBJ whole genome shotgun (WGS) entry which is preliminary data.</text>
</comment>
<dbReference type="GO" id="GO:0006935">
    <property type="term" value="P:chemotaxis"/>
    <property type="evidence" value="ECO:0007669"/>
    <property type="project" value="InterPro"/>
</dbReference>
<evidence type="ECO:0000256" key="2">
    <source>
        <dbReference type="ARBA" id="ARBA00029447"/>
    </source>
</evidence>
<keyword evidence="1" id="KW-0488">Methylation</keyword>
<dbReference type="Gene3D" id="1.10.287.950">
    <property type="entry name" value="Methyl-accepting chemotaxis protein"/>
    <property type="match status" value="1"/>
</dbReference>
<protein>
    <recommendedName>
        <fullName evidence="6">Methyl-accepting transducer domain-containing protein</fullName>
    </recommendedName>
</protein>
<dbReference type="EMBL" id="JAENIL010000027">
    <property type="protein sequence ID" value="MBK1878181.1"/>
    <property type="molecule type" value="Genomic_DNA"/>
</dbReference>
<dbReference type="GO" id="GO:0004888">
    <property type="term" value="F:transmembrane signaling receptor activity"/>
    <property type="evidence" value="ECO:0007669"/>
    <property type="project" value="InterPro"/>
</dbReference>
<feature type="compositionally biased region" description="Low complexity" evidence="4">
    <location>
        <begin position="353"/>
        <end position="366"/>
    </location>
</feature>
<keyword evidence="5" id="KW-1133">Transmembrane helix</keyword>
<feature type="transmembrane region" description="Helical" evidence="5">
    <location>
        <begin position="52"/>
        <end position="74"/>
    </location>
</feature>
<dbReference type="SUPFAM" id="SSF58104">
    <property type="entry name" value="Methyl-accepting chemotaxis protein (MCP) signaling domain"/>
    <property type="match status" value="1"/>
</dbReference>
<feature type="region of interest" description="Disordered" evidence="4">
    <location>
        <begin position="353"/>
        <end position="376"/>
    </location>
</feature>
<proteinExistence type="inferred from homology"/>
<feature type="compositionally biased region" description="Polar residues" evidence="4">
    <location>
        <begin position="367"/>
        <end position="376"/>
    </location>
</feature>
<dbReference type="InterPro" id="IPR004090">
    <property type="entry name" value="Chemotax_Me-accpt_rcpt"/>
</dbReference>
<keyword evidence="5" id="KW-0812">Transmembrane</keyword>
<comment type="similarity">
    <text evidence="2">Belongs to the methyl-accepting chemotaxis (MCP) protein family.</text>
</comment>
<feature type="region of interest" description="Disordered" evidence="4">
    <location>
        <begin position="107"/>
        <end position="126"/>
    </location>
</feature>
<dbReference type="Pfam" id="PF00015">
    <property type="entry name" value="MCPsignal"/>
    <property type="match status" value="1"/>
</dbReference>
<name>A0A934VLV9_9BACT</name>
<evidence type="ECO:0000259" key="6">
    <source>
        <dbReference type="PROSITE" id="PS50111"/>
    </source>
</evidence>
<organism evidence="7 8">
    <name type="scientific">Pelagicoccus mobilis</name>
    <dbReference type="NCBI Taxonomy" id="415221"/>
    <lineage>
        <taxon>Bacteria</taxon>
        <taxon>Pseudomonadati</taxon>
        <taxon>Verrucomicrobiota</taxon>
        <taxon>Opitutia</taxon>
        <taxon>Puniceicoccales</taxon>
        <taxon>Pelagicoccaceae</taxon>
        <taxon>Pelagicoccus</taxon>
    </lineage>
</organism>
<dbReference type="RefSeq" id="WP_200356394.1">
    <property type="nucleotide sequence ID" value="NZ_JAENIL010000027.1"/>
</dbReference>
<keyword evidence="3" id="KW-0807">Transducer</keyword>
<dbReference type="InterPro" id="IPR051310">
    <property type="entry name" value="MCP_chemotaxis"/>
</dbReference>
<dbReference type="PANTHER" id="PTHR43531:SF14">
    <property type="entry name" value="METHYL-ACCEPTING CHEMOTAXIS PROTEIN I-RELATED"/>
    <property type="match status" value="1"/>
</dbReference>
<feature type="domain" description="Methyl-accepting transducer" evidence="6">
    <location>
        <begin position="92"/>
        <end position="321"/>
    </location>
</feature>
<keyword evidence="8" id="KW-1185">Reference proteome</keyword>
<accession>A0A934VLV9</accession>
<feature type="transmembrane region" description="Helical" evidence="5">
    <location>
        <begin position="12"/>
        <end position="32"/>
    </location>
</feature>
<evidence type="ECO:0000256" key="3">
    <source>
        <dbReference type="PROSITE-ProRule" id="PRU00284"/>
    </source>
</evidence>
<feature type="compositionally biased region" description="Basic and acidic residues" evidence="4">
    <location>
        <begin position="141"/>
        <end position="157"/>
    </location>
</feature>
<dbReference type="PRINTS" id="PR00260">
    <property type="entry name" value="CHEMTRNSDUCR"/>
</dbReference>
<feature type="region of interest" description="Disordered" evidence="4">
    <location>
        <begin position="133"/>
        <end position="157"/>
    </location>
</feature>
<dbReference type="GO" id="GO:0005886">
    <property type="term" value="C:plasma membrane"/>
    <property type="evidence" value="ECO:0007669"/>
    <property type="project" value="TreeGrafter"/>
</dbReference>
<evidence type="ECO:0000256" key="5">
    <source>
        <dbReference type="SAM" id="Phobius"/>
    </source>
</evidence>
<dbReference type="AlphaFoldDB" id="A0A934VLV9"/>
<sequence>MKSWSPRTKIIIGFGIVMAAAGLLASFSLWQVQEIQSAAEKGSIDAAEFSNAYKTIIGVGAFGTIISVGAMFWVSQTLSTVLSNIVSSLRESSQNVLSGAEQVASSSQSSANGASQQASSLEQTSSSLEQMAAMTAKNASHAKEANELTSEARKAADNGARDMAAMSEAMKDIQKSSDEVADIVKTIDEIAFQTNILALNAAVEAARAGESGAGFAVVADEVRSLAQRSADAASETTQKIEDAIQKANLGVELTNKVVASLEAIVESNRKVDTIAGSVAEASVQQNQGIEQLRNTVLHMDEVTQNNASSSEESARASNELRTQADQVYRAVQELEGLLSVKTEHLKVAATPMTAAHTAPQTQPQAASNPFETARWN</sequence>
<dbReference type="PANTHER" id="PTHR43531">
    <property type="entry name" value="PROTEIN ICFG"/>
    <property type="match status" value="1"/>
</dbReference>
<dbReference type="InterPro" id="IPR004089">
    <property type="entry name" value="MCPsignal_dom"/>
</dbReference>
<dbReference type="Proteomes" id="UP000617628">
    <property type="component" value="Unassembled WGS sequence"/>
</dbReference>
<evidence type="ECO:0000313" key="8">
    <source>
        <dbReference type="Proteomes" id="UP000617628"/>
    </source>
</evidence>
<evidence type="ECO:0000256" key="4">
    <source>
        <dbReference type="SAM" id="MobiDB-lite"/>
    </source>
</evidence>
<dbReference type="SMART" id="SM00283">
    <property type="entry name" value="MA"/>
    <property type="match status" value="1"/>
</dbReference>